<dbReference type="EMBL" id="BAAATJ010000007">
    <property type="protein sequence ID" value="GAA2395778.1"/>
    <property type="molecule type" value="Genomic_DNA"/>
</dbReference>
<feature type="compositionally biased region" description="Basic residues" evidence="1">
    <location>
        <begin position="141"/>
        <end position="150"/>
    </location>
</feature>
<protein>
    <submittedName>
        <fullName evidence="2">Uncharacterized protein</fullName>
    </submittedName>
</protein>
<feature type="compositionally biased region" description="Low complexity" evidence="1">
    <location>
        <begin position="63"/>
        <end position="74"/>
    </location>
</feature>
<evidence type="ECO:0000313" key="3">
    <source>
        <dbReference type="Proteomes" id="UP001500058"/>
    </source>
</evidence>
<reference evidence="2 3" key="1">
    <citation type="journal article" date="2019" name="Int. J. Syst. Evol. Microbiol.">
        <title>The Global Catalogue of Microorganisms (GCM) 10K type strain sequencing project: providing services to taxonomists for standard genome sequencing and annotation.</title>
        <authorList>
            <consortium name="The Broad Institute Genomics Platform"/>
            <consortium name="The Broad Institute Genome Sequencing Center for Infectious Disease"/>
            <person name="Wu L."/>
            <person name="Ma J."/>
        </authorList>
    </citation>
    <scope>NUCLEOTIDE SEQUENCE [LARGE SCALE GENOMIC DNA]</scope>
    <source>
        <strain evidence="2 3">JCM 6921</strain>
    </source>
</reference>
<gene>
    <name evidence="2" type="ORF">GCM10010420_21650</name>
</gene>
<proteinExistence type="predicted"/>
<dbReference type="Proteomes" id="UP001500058">
    <property type="component" value="Unassembled WGS sequence"/>
</dbReference>
<evidence type="ECO:0000256" key="1">
    <source>
        <dbReference type="SAM" id="MobiDB-lite"/>
    </source>
</evidence>
<keyword evidence="3" id="KW-1185">Reference proteome</keyword>
<organism evidence="2 3">
    <name type="scientific">Streptomyces glaucosporus</name>
    <dbReference type="NCBI Taxonomy" id="284044"/>
    <lineage>
        <taxon>Bacteria</taxon>
        <taxon>Bacillati</taxon>
        <taxon>Actinomycetota</taxon>
        <taxon>Actinomycetes</taxon>
        <taxon>Kitasatosporales</taxon>
        <taxon>Streptomycetaceae</taxon>
        <taxon>Streptomyces</taxon>
    </lineage>
</organism>
<evidence type="ECO:0000313" key="2">
    <source>
        <dbReference type="EMBL" id="GAA2395778.1"/>
    </source>
</evidence>
<name>A0ABN3I638_9ACTN</name>
<dbReference type="RefSeq" id="WP_344630707.1">
    <property type="nucleotide sequence ID" value="NZ_BAAATJ010000007.1"/>
</dbReference>
<feature type="compositionally biased region" description="Basic and acidic residues" evidence="1">
    <location>
        <begin position="91"/>
        <end position="118"/>
    </location>
</feature>
<feature type="region of interest" description="Disordered" evidence="1">
    <location>
        <begin position="61"/>
        <end position="174"/>
    </location>
</feature>
<comment type="caution">
    <text evidence="2">The sequence shown here is derived from an EMBL/GenBank/DDBJ whole genome shotgun (WGS) entry which is preliminary data.</text>
</comment>
<accession>A0ABN3I638</accession>
<sequence length="174" mass="18695">MGKTGGEDEEAARVSRLVGDLLVGLGEKVRAAGVDGVRILTEEELQRHQLNWFRTGWEEHARAAAAERPAPGAGQHPDSEDFPAPPSRLLRFPDRRPPAGARRPEAAEGPAEHGRPDGSRGTYPLPIVGAGEARVRDLMPHRPRSGHRRRRESEGPAGPGGASRPSGPRDPGED</sequence>